<comment type="caution">
    <text evidence="1">The sequence shown here is derived from an EMBL/GenBank/DDBJ whole genome shotgun (WGS) entry which is preliminary data.</text>
</comment>
<gene>
    <name evidence="1" type="ORF">AAW01_11225</name>
</gene>
<dbReference type="AlphaFoldDB" id="A0A0G9MMZ4"/>
<reference evidence="1 2" key="1">
    <citation type="submission" date="2015-04" db="EMBL/GenBank/DDBJ databases">
        <title>The draft genome sequence of Erythrobacr gangjinensis K7-2.</title>
        <authorList>
            <person name="Zhuang L."/>
            <person name="Liu Y."/>
            <person name="Shao Z."/>
        </authorList>
    </citation>
    <scope>NUCLEOTIDE SEQUENCE [LARGE SCALE GENOMIC DNA]</scope>
    <source>
        <strain evidence="1 2">K7-2</strain>
    </source>
</reference>
<protein>
    <submittedName>
        <fullName evidence="1">Uncharacterized protein</fullName>
    </submittedName>
</protein>
<organism evidence="1 2">
    <name type="scientific">Aurantiacibacter gangjinensis</name>
    <dbReference type="NCBI Taxonomy" id="502682"/>
    <lineage>
        <taxon>Bacteria</taxon>
        <taxon>Pseudomonadati</taxon>
        <taxon>Pseudomonadota</taxon>
        <taxon>Alphaproteobacteria</taxon>
        <taxon>Sphingomonadales</taxon>
        <taxon>Erythrobacteraceae</taxon>
        <taxon>Aurantiacibacter</taxon>
    </lineage>
</organism>
<sequence>MRDVELGITLDEFRTIPIPNDDDRYTDLQAACTLDDMPLARRIMGSSSDQALGIAECQWFSKDSLVPMMSASEHWINIGQGRGQPLFRFIESDGNMRLFEITFYANNQYHPAILDALSRGYGAPQDEAEPFITRAGGEFTSVTSIWDNGSSTITLTDRCRHLERYCLTYEHKALASQYDAIIEAQADEAASRI</sequence>
<accession>A0A0G9MMZ4</accession>
<name>A0A0G9MMZ4_9SPHN</name>
<dbReference type="EMBL" id="LBHC01000002">
    <property type="protein sequence ID" value="KLE31994.1"/>
    <property type="molecule type" value="Genomic_DNA"/>
</dbReference>
<evidence type="ECO:0000313" key="2">
    <source>
        <dbReference type="Proteomes" id="UP000053070"/>
    </source>
</evidence>
<dbReference type="PATRIC" id="fig|502682.8.peg.2290"/>
<evidence type="ECO:0000313" key="1">
    <source>
        <dbReference type="EMBL" id="KLE31994.1"/>
    </source>
</evidence>
<keyword evidence="2" id="KW-1185">Reference proteome</keyword>
<proteinExistence type="predicted"/>
<dbReference type="Proteomes" id="UP000053070">
    <property type="component" value="Unassembled WGS sequence"/>
</dbReference>